<dbReference type="InterPro" id="IPR015797">
    <property type="entry name" value="NUDIX_hydrolase-like_dom_sf"/>
</dbReference>
<dbReference type="PANTHER" id="PTHR13622:SF8">
    <property type="entry name" value="THIAMIN PYROPHOSPHOKINASE 1"/>
    <property type="match status" value="1"/>
</dbReference>
<dbReference type="OrthoDB" id="5621792at2"/>
<evidence type="ECO:0000313" key="3">
    <source>
        <dbReference type="Proteomes" id="UP000254601"/>
    </source>
</evidence>
<organism evidence="2 3">
    <name type="scientific">Suttonella ornithocola</name>
    <dbReference type="NCBI Taxonomy" id="279832"/>
    <lineage>
        <taxon>Bacteria</taxon>
        <taxon>Pseudomonadati</taxon>
        <taxon>Pseudomonadota</taxon>
        <taxon>Gammaproteobacteria</taxon>
        <taxon>Cardiobacteriales</taxon>
        <taxon>Cardiobacteriaceae</taxon>
        <taxon>Suttonella</taxon>
    </lineage>
</organism>
<gene>
    <name evidence="2" type="ORF">NCTC13337_00188</name>
</gene>
<dbReference type="PANTHER" id="PTHR13622">
    <property type="entry name" value="THIAMIN PYROPHOSPHOKINASE"/>
    <property type="match status" value="1"/>
</dbReference>
<dbReference type="EMBL" id="UHIC01000001">
    <property type="protein sequence ID" value="SUO93354.1"/>
    <property type="molecule type" value="Genomic_DNA"/>
</dbReference>
<dbReference type="CDD" id="cd03676">
    <property type="entry name" value="NUDIX_Tnr3_like"/>
    <property type="match status" value="1"/>
</dbReference>
<dbReference type="FunFam" id="3.90.79.10:FF:000019">
    <property type="entry name" value="Thiamin pyrophosphokinase, putative"/>
    <property type="match status" value="1"/>
</dbReference>
<dbReference type="Pfam" id="PF15916">
    <property type="entry name" value="DUF4743"/>
    <property type="match status" value="1"/>
</dbReference>
<dbReference type="GO" id="GO:0044715">
    <property type="term" value="F:8-oxo-dGDP phosphatase activity"/>
    <property type="evidence" value="ECO:0007669"/>
    <property type="project" value="TreeGrafter"/>
</dbReference>
<sequence length="283" mass="32059">MPLIDSFTYANNAKLSDYQPWYIHNHHIGYIRRTLRATLADYGLTFTEKEDCLYWQPIGNFDENSAFLAEITQKMEKTGFVHGWRDELYPIASAYNSTPYALIERAALPILGCKGYGVHLNGLVKKADRIYMWIARRAANKPTSPNKLDQIAAGGLPYGISAFDNLQKECAEEAAIPFELSRKAIACGVSSYYHEVDNGIRADVMFHYDLWLPESFTPHNTDGEVAAFYCLPIEEVLVQLENQPETFKYNSAIVMIDCAIRHGLLTPDNTHNYTELCAAMCQH</sequence>
<proteinExistence type="predicted"/>
<reference evidence="2 3" key="1">
    <citation type="submission" date="2018-06" db="EMBL/GenBank/DDBJ databases">
        <authorList>
            <consortium name="Pathogen Informatics"/>
            <person name="Doyle S."/>
        </authorList>
    </citation>
    <scope>NUCLEOTIDE SEQUENCE [LARGE SCALE GENOMIC DNA]</scope>
    <source>
        <strain evidence="2 3">NCTC13337</strain>
    </source>
</reference>
<dbReference type="Proteomes" id="UP000254601">
    <property type="component" value="Unassembled WGS sequence"/>
</dbReference>
<keyword evidence="3" id="KW-1185">Reference proteome</keyword>
<accession>A0A380MME3</accession>
<dbReference type="SUPFAM" id="SSF55811">
    <property type="entry name" value="Nudix"/>
    <property type="match status" value="1"/>
</dbReference>
<dbReference type="InterPro" id="IPR031804">
    <property type="entry name" value="DUF4743"/>
</dbReference>
<feature type="domain" description="DUF4743" evidence="1">
    <location>
        <begin position="9"/>
        <end position="114"/>
    </location>
</feature>
<protein>
    <recommendedName>
        <fullName evidence="1">DUF4743 domain-containing protein</fullName>
    </recommendedName>
</protein>
<dbReference type="AlphaFoldDB" id="A0A380MME3"/>
<evidence type="ECO:0000313" key="2">
    <source>
        <dbReference type="EMBL" id="SUO93354.1"/>
    </source>
</evidence>
<evidence type="ECO:0000259" key="1">
    <source>
        <dbReference type="Pfam" id="PF15916"/>
    </source>
</evidence>
<dbReference type="Gene3D" id="3.90.79.10">
    <property type="entry name" value="Nucleoside Triphosphate Pyrophosphohydrolase"/>
    <property type="match status" value="1"/>
</dbReference>
<name>A0A380MME3_9GAMM</name>
<dbReference type="RefSeq" id="WP_072575466.1">
    <property type="nucleotide sequence ID" value="NZ_LWHB01000007.1"/>
</dbReference>